<dbReference type="FunFam" id="3.30.2410.10:FF:000003">
    <property type="entry name" value="probable E3 ubiquitin-protein ligase HERC4 isoform X1"/>
    <property type="match status" value="1"/>
</dbReference>
<dbReference type="Gene3D" id="3.30.2410.10">
    <property type="entry name" value="Hect, E3 ligase catalytic domain"/>
    <property type="match status" value="1"/>
</dbReference>
<dbReference type="GO" id="GO:0061630">
    <property type="term" value="F:ubiquitin protein ligase activity"/>
    <property type="evidence" value="ECO:0007669"/>
    <property type="project" value="UniProtKB-EC"/>
</dbReference>
<dbReference type="OMA" id="WLWPAMP"/>
<dbReference type="Proteomes" id="UP000054928">
    <property type="component" value="Unassembled WGS sequence"/>
</dbReference>
<dbReference type="Gene3D" id="3.30.2160.10">
    <property type="entry name" value="Hect, E3 ligase catalytic domain"/>
    <property type="match status" value="1"/>
</dbReference>
<evidence type="ECO:0000256" key="4">
    <source>
        <dbReference type="ARBA" id="ARBA00022786"/>
    </source>
</evidence>
<dbReference type="EMBL" id="CCYD01000553">
    <property type="protein sequence ID" value="CEG41269.1"/>
    <property type="molecule type" value="Genomic_DNA"/>
</dbReference>
<name>A0A0P1AJA4_PLAHL</name>
<dbReference type="EC" id="2.3.2.26" evidence="2"/>
<dbReference type="SUPFAM" id="SSF54001">
    <property type="entry name" value="Cysteine proteinases"/>
    <property type="match status" value="1"/>
</dbReference>
<accession>A0A0P1AJA4</accession>
<dbReference type="OrthoDB" id="8068875at2759"/>
<dbReference type="InterPro" id="IPR038765">
    <property type="entry name" value="Papain-like_cys_pep_sf"/>
</dbReference>
<feature type="region of interest" description="Disordered" evidence="6">
    <location>
        <begin position="1"/>
        <end position="23"/>
    </location>
</feature>
<dbReference type="Gene3D" id="3.90.1750.10">
    <property type="entry name" value="Hect, E3 ligase catalytic domains"/>
    <property type="match status" value="1"/>
</dbReference>
<keyword evidence="9" id="KW-1185">Reference proteome</keyword>
<dbReference type="InterPro" id="IPR035983">
    <property type="entry name" value="Hect_E3_ubiquitin_ligase"/>
</dbReference>
<evidence type="ECO:0000259" key="7">
    <source>
        <dbReference type="PROSITE" id="PS50237"/>
    </source>
</evidence>
<protein>
    <recommendedName>
        <fullName evidence="2">HECT-type E3 ubiquitin transferase</fullName>
        <ecNumber evidence="2">2.3.2.26</ecNumber>
    </recommendedName>
</protein>
<proteinExistence type="predicted"/>
<dbReference type="Pfam" id="PF00632">
    <property type="entry name" value="HECT"/>
    <property type="match status" value="1"/>
</dbReference>
<feature type="active site" description="Glycyl thioester intermediate" evidence="5">
    <location>
        <position position="1096"/>
    </location>
</feature>
<dbReference type="GO" id="GO:0000209">
    <property type="term" value="P:protein polyubiquitination"/>
    <property type="evidence" value="ECO:0007669"/>
    <property type="project" value="InterPro"/>
</dbReference>
<dbReference type="RefSeq" id="XP_024577638.1">
    <property type="nucleotide sequence ID" value="XM_024727019.1"/>
</dbReference>
<evidence type="ECO:0000256" key="2">
    <source>
        <dbReference type="ARBA" id="ARBA00012485"/>
    </source>
</evidence>
<dbReference type="CDD" id="cd00078">
    <property type="entry name" value="HECTc"/>
    <property type="match status" value="1"/>
</dbReference>
<feature type="domain" description="HECT" evidence="7">
    <location>
        <begin position="787"/>
        <end position="1131"/>
    </location>
</feature>
<dbReference type="SMART" id="SM00119">
    <property type="entry name" value="HECTc"/>
    <property type="match status" value="1"/>
</dbReference>
<dbReference type="InterPro" id="IPR000569">
    <property type="entry name" value="HECT_dom"/>
</dbReference>
<dbReference type="PROSITE" id="PS50237">
    <property type="entry name" value="HECT"/>
    <property type="match status" value="1"/>
</dbReference>
<dbReference type="FunFam" id="3.30.2160.10:FF:000002">
    <property type="entry name" value="Putative Ubiquitin-protein ligase E3C"/>
    <property type="match status" value="1"/>
</dbReference>
<evidence type="ECO:0000313" key="9">
    <source>
        <dbReference type="Proteomes" id="UP000054928"/>
    </source>
</evidence>
<sequence>MFDGSFKPARKVNLSGRKKPTTGYSAHIASLSSSKNGDVLAGSKEELMLQNRLAREERHATKARVAAGIRIQAQYRRLKAATQARSEVFSLLEQELTHTVLTGDIQNQALPTVQLQHFLKQFLFARPAISKNHVAVDRLRKVQDYLVFMLLVNCLKGERGTSFFEVEKDACWVYQAARMCEISLQTLVQEELKTSVANPAIASHPYVLLIETLTNFSNYSTFEGQKALSNVLHHISITPRYGIFDALRACIAEQEREGVSRLESDQLTQIIAKIAAQALQLSNQDQQMRRSKVYQTFANRMLLSPSAATSPILSYVTTTSADKTKTVGLFWASILQHFCGNHDMTAMPWQQRAIVVGNVVELTSMCSIDRALVEVVAIILSELVTFSLVHWAFGLKQSEQDSMAIDEDFVSDEAELPIIPPTYLTSGILTSDEEVQRGAVALGEAEARVRLQWQLICHSNFSARCLDTLLHGSDVQMNVDENAVSRFCQFLCTLLLSTGRSYVLSVAAKFANPPVALFALLSAMTVELHTGTPVKTTNNNSLVYGVWQWMKPRIGNIVPQYSTGMLINEQLVLTTPQLQVLIVFNVVYSHMLLGLDDEAFYDGIWPLGLTEVQIVVPFLKKFVYDTCWMTNTTNTLPANSLNEKELILFTAVVSSIKLFNQLYDRDCRRRFMPDSAWLWPSMPVIKEIVDLELMKEDGNRDAHAIFMLMNKMASSPHARAALILVTIPQVLSFKERVQLFQKLLEDGKAKLGNIRDDFSQVLQVWVKRDEIVYDSFDFFQKVCDSMSPAALKMRVKVTFINEQGLEEAGIDGGGVFKEYMDCLTKSAFSPEYGFFLETEEHLLYPNPGARYVVDSRKEALDRYRFLGRVLAKAVYENILVEPQFAAFFLNKLLGKFNYIDDLHSLDPELYTSLMRLKHYDGNVEDLALTFSVNETVFGEVLTRNLIPDGANISVTNANRIRYIHLMANFKLNVQSSLESAAFLKGFRDLIPSTWIQMFAPDELQMLIGGTATNIDIDDWERNTVYGGGYHPSQQIIEWFWEIVRKDFNGEDRTALLKFITSCSRQPLLGFSKLEPRICIHQVRVEDDERLPSSATCMNLLKLPAYSNKQAMREKLFRTVGSNRRLRSWALMIIAVIMGIAGLSYMVTLHRSLLFHQEAIVKMQQQLDTMHSLLVIKDDTISDSGHMEFQKFKHFPTKFAVDYVTPLKTQDERGTCWDFATVGVLENSYRQQGIANGWLQEDEYMAISEQAYGAEVLRLCAGPPGSPQQVACLIPGNGIWKNTTEGGDVTLLMYLVNGLKHNIYPSSICPYFPDDGNDTVCAGLTAEKRERNPLSLTLKRMDTFMDETAIKRAMIKYRQAMSLTTATPYTTHYYPCIGKLLEQDRCNPASDSCTLCPPNVAITTCCIPIEKGESYNMEGEFITSYVMNPEGGHVMTLVGYNDLFRTKQGYTGGFILKNSWFDGIHPALGPMHARGSHSIKYWMQEITDWEEASMCPNSYNPENWYQCGNTAEVIDAKHQGDPGMNIPLRMKRSKTIDGGVGSCLSEETNMYAKVSLQPLHLRCTDPNFCVTNENFTYFVRNTTQWGDHMLRMCLFEYDTMTKNSTELCLPPMLTQKIAYVLSPVPEEVRENDPDVCGFYFYPYEVQQQYKAQFGNFYVNNFEIKWHAQSYAANKMFYPDLDYSEVEKSTRKQNQYQFLGPFPFAHIVDKKDLPSV</sequence>
<dbReference type="PANTHER" id="PTHR45700">
    <property type="entry name" value="UBIQUITIN-PROTEIN LIGASE E3C"/>
    <property type="match status" value="1"/>
</dbReference>
<dbReference type="SUPFAM" id="SSF56204">
    <property type="entry name" value="Hect, E3 ligase catalytic domain"/>
    <property type="match status" value="1"/>
</dbReference>
<dbReference type="PANTHER" id="PTHR45700:SF2">
    <property type="entry name" value="UBIQUITIN-PROTEIN LIGASE E3C"/>
    <property type="match status" value="1"/>
</dbReference>
<dbReference type="Gene3D" id="3.90.70.10">
    <property type="entry name" value="Cysteine proteinases"/>
    <property type="match status" value="1"/>
</dbReference>
<evidence type="ECO:0000256" key="5">
    <source>
        <dbReference type="PROSITE-ProRule" id="PRU00104"/>
    </source>
</evidence>
<dbReference type="STRING" id="4781.A0A0P1AJA4"/>
<evidence type="ECO:0000256" key="3">
    <source>
        <dbReference type="ARBA" id="ARBA00022679"/>
    </source>
</evidence>
<reference evidence="9" key="1">
    <citation type="submission" date="2014-09" db="EMBL/GenBank/DDBJ databases">
        <authorList>
            <person name="Sharma Rahul"/>
            <person name="Thines Marco"/>
        </authorList>
    </citation>
    <scope>NUCLEOTIDE SEQUENCE [LARGE SCALE GENOMIC DNA]</scope>
</reference>
<dbReference type="GO" id="GO:0006511">
    <property type="term" value="P:ubiquitin-dependent protein catabolic process"/>
    <property type="evidence" value="ECO:0007669"/>
    <property type="project" value="TreeGrafter"/>
</dbReference>
<evidence type="ECO:0000313" key="8">
    <source>
        <dbReference type="EMBL" id="CEG41269.1"/>
    </source>
</evidence>
<dbReference type="GeneID" id="36406682"/>
<comment type="catalytic activity">
    <reaction evidence="1">
        <text>S-ubiquitinyl-[E2 ubiquitin-conjugating enzyme]-L-cysteine + [acceptor protein]-L-lysine = [E2 ubiquitin-conjugating enzyme]-L-cysteine + N(6)-ubiquitinyl-[acceptor protein]-L-lysine.</text>
        <dbReference type="EC" id="2.3.2.26"/>
    </reaction>
</comment>
<organism evidence="8 9">
    <name type="scientific">Plasmopara halstedii</name>
    <name type="common">Downy mildew of sunflower</name>
    <dbReference type="NCBI Taxonomy" id="4781"/>
    <lineage>
        <taxon>Eukaryota</taxon>
        <taxon>Sar</taxon>
        <taxon>Stramenopiles</taxon>
        <taxon>Oomycota</taxon>
        <taxon>Peronosporomycetes</taxon>
        <taxon>Peronosporales</taxon>
        <taxon>Peronosporaceae</taxon>
        <taxon>Plasmopara</taxon>
    </lineage>
</organism>
<keyword evidence="4 5" id="KW-0833">Ubl conjugation pathway</keyword>
<dbReference type="InterPro" id="IPR044611">
    <property type="entry name" value="E3A/B/C-like"/>
</dbReference>
<evidence type="ECO:0000256" key="1">
    <source>
        <dbReference type="ARBA" id="ARBA00000885"/>
    </source>
</evidence>
<dbReference type="CDD" id="cd02619">
    <property type="entry name" value="Peptidase_C1"/>
    <property type="match status" value="1"/>
</dbReference>
<keyword evidence="3" id="KW-0808">Transferase</keyword>
<evidence type="ECO:0000256" key="6">
    <source>
        <dbReference type="SAM" id="MobiDB-lite"/>
    </source>
</evidence>